<gene>
    <name evidence="3" type="ORF">Sango_2078700</name>
</gene>
<proteinExistence type="predicted"/>
<dbReference type="Pfam" id="PF22936">
    <property type="entry name" value="Pol_BBD"/>
    <property type="match status" value="1"/>
</dbReference>
<keyword evidence="4" id="KW-1185">Reference proteome</keyword>
<evidence type="ECO:0000313" key="3">
    <source>
        <dbReference type="EMBL" id="KAK4390154.1"/>
    </source>
</evidence>
<feature type="region of interest" description="Disordered" evidence="1">
    <location>
        <begin position="21"/>
        <end position="45"/>
    </location>
</feature>
<reference evidence="3" key="2">
    <citation type="journal article" date="2024" name="Plant">
        <title>Genomic evolution and insights into agronomic trait innovations of Sesamum species.</title>
        <authorList>
            <person name="Miao H."/>
            <person name="Wang L."/>
            <person name="Qu L."/>
            <person name="Liu H."/>
            <person name="Sun Y."/>
            <person name="Le M."/>
            <person name="Wang Q."/>
            <person name="Wei S."/>
            <person name="Zheng Y."/>
            <person name="Lin W."/>
            <person name="Duan Y."/>
            <person name="Cao H."/>
            <person name="Xiong S."/>
            <person name="Wang X."/>
            <person name="Wei L."/>
            <person name="Li C."/>
            <person name="Ma Q."/>
            <person name="Ju M."/>
            <person name="Zhao R."/>
            <person name="Li G."/>
            <person name="Mu C."/>
            <person name="Tian Q."/>
            <person name="Mei H."/>
            <person name="Zhang T."/>
            <person name="Gao T."/>
            <person name="Zhang H."/>
        </authorList>
    </citation>
    <scope>NUCLEOTIDE SEQUENCE</scope>
    <source>
        <strain evidence="3">K16</strain>
    </source>
</reference>
<sequence length="181" mass="20139">MCVGRPLSEAKCYCGQKCNDRRATKTNDKKGKRKVHDNKHDGSNKKSKLTCWSVANLVILKEITVLVKVEIISRTPMERVVLVKGLRTITQTKDDDVAWWIDLSATTHACKGRGWFKVFQPVDDGSVLHMGNKSSAPIFGVGSIVLEFTSGKTISLSNVLYVPKLRQNLVSGFVLNKCGFR</sequence>
<dbReference type="Proteomes" id="UP001289374">
    <property type="component" value="Unassembled WGS sequence"/>
</dbReference>
<evidence type="ECO:0000259" key="2">
    <source>
        <dbReference type="Pfam" id="PF22936"/>
    </source>
</evidence>
<comment type="caution">
    <text evidence="3">The sequence shown here is derived from an EMBL/GenBank/DDBJ whole genome shotgun (WGS) entry which is preliminary data.</text>
</comment>
<name>A0AAE2BLW1_9LAMI</name>
<protein>
    <recommendedName>
        <fullName evidence="2">Retrovirus-related Pol polyprotein from transposon TNT 1-94-like beta-barrel domain-containing protein</fullName>
    </recommendedName>
</protein>
<evidence type="ECO:0000313" key="4">
    <source>
        <dbReference type="Proteomes" id="UP001289374"/>
    </source>
</evidence>
<reference evidence="3" key="1">
    <citation type="submission" date="2020-06" db="EMBL/GenBank/DDBJ databases">
        <authorList>
            <person name="Li T."/>
            <person name="Hu X."/>
            <person name="Zhang T."/>
            <person name="Song X."/>
            <person name="Zhang H."/>
            <person name="Dai N."/>
            <person name="Sheng W."/>
            <person name="Hou X."/>
            <person name="Wei L."/>
        </authorList>
    </citation>
    <scope>NUCLEOTIDE SEQUENCE</scope>
    <source>
        <strain evidence="3">K16</strain>
        <tissue evidence="3">Leaf</tissue>
    </source>
</reference>
<feature type="domain" description="Retrovirus-related Pol polyprotein from transposon TNT 1-94-like beta-barrel" evidence="2">
    <location>
        <begin position="99"/>
        <end position="180"/>
    </location>
</feature>
<dbReference type="PANTHER" id="PTHR47592">
    <property type="entry name" value="PBF68 PROTEIN"/>
    <property type="match status" value="1"/>
</dbReference>
<accession>A0AAE2BLW1</accession>
<dbReference type="InterPro" id="IPR054722">
    <property type="entry name" value="PolX-like_BBD"/>
</dbReference>
<dbReference type="PANTHER" id="PTHR47592:SF27">
    <property type="entry name" value="OS08G0421700 PROTEIN"/>
    <property type="match status" value="1"/>
</dbReference>
<organism evidence="3 4">
    <name type="scientific">Sesamum angolense</name>
    <dbReference type="NCBI Taxonomy" id="2727404"/>
    <lineage>
        <taxon>Eukaryota</taxon>
        <taxon>Viridiplantae</taxon>
        <taxon>Streptophyta</taxon>
        <taxon>Embryophyta</taxon>
        <taxon>Tracheophyta</taxon>
        <taxon>Spermatophyta</taxon>
        <taxon>Magnoliopsida</taxon>
        <taxon>eudicotyledons</taxon>
        <taxon>Gunneridae</taxon>
        <taxon>Pentapetalae</taxon>
        <taxon>asterids</taxon>
        <taxon>lamiids</taxon>
        <taxon>Lamiales</taxon>
        <taxon>Pedaliaceae</taxon>
        <taxon>Sesamum</taxon>
    </lineage>
</organism>
<dbReference type="EMBL" id="JACGWL010000012">
    <property type="protein sequence ID" value="KAK4390154.1"/>
    <property type="molecule type" value="Genomic_DNA"/>
</dbReference>
<dbReference type="AlphaFoldDB" id="A0AAE2BLW1"/>
<evidence type="ECO:0000256" key="1">
    <source>
        <dbReference type="SAM" id="MobiDB-lite"/>
    </source>
</evidence>